<comment type="caution">
    <text evidence="1">The sequence shown here is derived from an EMBL/GenBank/DDBJ whole genome shotgun (WGS) entry which is preliminary data.</text>
</comment>
<dbReference type="AlphaFoldDB" id="A0A314YF77"/>
<organism evidence="1 2">
    <name type="scientific">Prunus yedoensis var. nudiflora</name>
    <dbReference type="NCBI Taxonomy" id="2094558"/>
    <lineage>
        <taxon>Eukaryota</taxon>
        <taxon>Viridiplantae</taxon>
        <taxon>Streptophyta</taxon>
        <taxon>Embryophyta</taxon>
        <taxon>Tracheophyta</taxon>
        <taxon>Spermatophyta</taxon>
        <taxon>Magnoliopsida</taxon>
        <taxon>eudicotyledons</taxon>
        <taxon>Gunneridae</taxon>
        <taxon>Pentapetalae</taxon>
        <taxon>rosids</taxon>
        <taxon>fabids</taxon>
        <taxon>Rosales</taxon>
        <taxon>Rosaceae</taxon>
        <taxon>Amygdaloideae</taxon>
        <taxon>Amygdaleae</taxon>
        <taxon>Prunus</taxon>
    </lineage>
</organism>
<accession>A0A314YF77</accession>
<keyword evidence="2" id="KW-1185">Reference proteome</keyword>
<dbReference type="Proteomes" id="UP000250321">
    <property type="component" value="Unassembled WGS sequence"/>
</dbReference>
<proteinExistence type="predicted"/>
<name>A0A314YF77_PRUYE</name>
<keyword evidence="1" id="KW-0547">Nucleotide-binding</keyword>
<dbReference type="EMBL" id="PJQY01001149">
    <property type="protein sequence ID" value="PQQ05063.1"/>
    <property type="molecule type" value="Genomic_DNA"/>
</dbReference>
<dbReference type="STRING" id="2094558.A0A314YF77"/>
<protein>
    <submittedName>
        <fullName evidence="1">DEAD-box ATP-dependent RNA helicase 39</fullName>
    </submittedName>
</protein>
<sequence>MQASFFPLSRLQAAKRFSLIKLPKTTRLLTGFRPLCTSTTTTISIPESAIEEAEEQETQPLKHSLLLEKLRLRHLKCSAKPQSKTSRKSKWACPETECGWGLGKSENKKKREVENFGGLGLTEEVLAAVREMDPAC</sequence>
<reference evidence="1 2" key="1">
    <citation type="submission" date="2018-02" db="EMBL/GenBank/DDBJ databases">
        <title>Draft genome of wild Prunus yedoensis var. nudiflora.</title>
        <authorList>
            <person name="Baek S."/>
            <person name="Kim J.-H."/>
            <person name="Choi K."/>
            <person name="Kim G.-B."/>
            <person name="Cho A."/>
            <person name="Jang H."/>
            <person name="Shin C.-H."/>
            <person name="Yu H.-J."/>
            <person name="Mun J.-H."/>
        </authorList>
    </citation>
    <scope>NUCLEOTIDE SEQUENCE [LARGE SCALE GENOMIC DNA]</scope>
    <source>
        <strain evidence="2">cv. Jeju island</strain>
        <tissue evidence="1">Leaf</tissue>
    </source>
</reference>
<evidence type="ECO:0000313" key="2">
    <source>
        <dbReference type="Proteomes" id="UP000250321"/>
    </source>
</evidence>
<keyword evidence="1" id="KW-0378">Hydrolase</keyword>
<keyword evidence="1" id="KW-0067">ATP-binding</keyword>
<gene>
    <name evidence="1" type="ORF">Pyn_26573</name>
</gene>
<keyword evidence="1" id="KW-0347">Helicase</keyword>
<dbReference type="GO" id="GO:0004386">
    <property type="term" value="F:helicase activity"/>
    <property type="evidence" value="ECO:0007669"/>
    <property type="project" value="UniProtKB-KW"/>
</dbReference>
<evidence type="ECO:0000313" key="1">
    <source>
        <dbReference type="EMBL" id="PQQ05063.1"/>
    </source>
</evidence>